<dbReference type="PANTHER" id="PTHR42978:SF2">
    <property type="entry name" value="102 KBASES UNSTABLE REGION: FROM 1 TO 119443"/>
    <property type="match status" value="1"/>
</dbReference>
<keyword evidence="5" id="KW-0862">Zinc</keyword>
<feature type="domain" description="Metallo-beta-lactamase" evidence="6">
    <location>
        <begin position="32"/>
        <end position="262"/>
    </location>
</feature>
<dbReference type="GO" id="GO:0016787">
    <property type="term" value="F:hydrolase activity"/>
    <property type="evidence" value="ECO:0007669"/>
    <property type="project" value="UniProtKB-KW"/>
</dbReference>
<evidence type="ECO:0000313" key="8">
    <source>
        <dbReference type="Proteomes" id="UP000269923"/>
    </source>
</evidence>
<dbReference type="InterPro" id="IPR051013">
    <property type="entry name" value="MBL_superfamily_lactonases"/>
</dbReference>
<evidence type="ECO:0000256" key="5">
    <source>
        <dbReference type="ARBA" id="ARBA00022833"/>
    </source>
</evidence>
<evidence type="ECO:0000256" key="4">
    <source>
        <dbReference type="ARBA" id="ARBA00022801"/>
    </source>
</evidence>
<keyword evidence="4 7" id="KW-0378">Hydrolase</keyword>
<dbReference type="EMBL" id="RQYC01000009">
    <property type="protein sequence ID" value="RRD89979.1"/>
    <property type="molecule type" value="Genomic_DNA"/>
</dbReference>
<evidence type="ECO:0000313" key="7">
    <source>
        <dbReference type="EMBL" id="RRD89979.1"/>
    </source>
</evidence>
<gene>
    <name evidence="7" type="ORF">EII21_07120</name>
</gene>
<sequence>MATITTFITGYCTHQACMAVRGAGGGKICQFPAQCVLIETQGKLWLWDTGYANHFFDAAAEGIYRLYPKVTPVYFQSDDAVICQLNKRNIHPNDLSGMILSHFHADHIAGVKDFEHVPVWASQQGFDHVKHLRGFSAVRQGFLPKLLPENFSQRVQFIENLRQVVLPEALAPFEMGFALPDSDEVFLLALEGHARGQVGAFVHTDKGWILLAADAAWSHLNYQGKPPSRLTMLVMDNVKHYHHTLYKLNQLQQKGIAIHLSHEVFGTSVLEHNISAKS</sequence>
<accession>A0A3P2A3R5</accession>
<comment type="cofactor">
    <cofactor evidence="1">
        <name>Zn(2+)</name>
        <dbReference type="ChEBI" id="CHEBI:29105"/>
    </cofactor>
</comment>
<comment type="similarity">
    <text evidence="2">Belongs to the metallo-beta-lactamase superfamily.</text>
</comment>
<dbReference type="SUPFAM" id="SSF56281">
    <property type="entry name" value="Metallo-hydrolase/oxidoreductase"/>
    <property type="match status" value="1"/>
</dbReference>
<dbReference type="OrthoDB" id="5443440at2"/>
<dbReference type="InterPro" id="IPR036866">
    <property type="entry name" value="RibonucZ/Hydroxyglut_hydro"/>
</dbReference>
<reference evidence="7 8" key="1">
    <citation type="submission" date="2018-11" db="EMBL/GenBank/DDBJ databases">
        <title>Genomes From Bacteria Associated with the Canine Oral Cavity: a Test Case for Automated Genome-Based Taxonomic Assignment.</title>
        <authorList>
            <person name="Coil D.A."/>
            <person name="Jospin G."/>
            <person name="Darling A.E."/>
            <person name="Wallis C."/>
            <person name="Davis I.J."/>
            <person name="Harris S."/>
            <person name="Eisen J.A."/>
            <person name="Holcombe L.J."/>
            <person name="O'Flynn C."/>
        </authorList>
    </citation>
    <scope>NUCLEOTIDE SEQUENCE [LARGE SCALE GENOMIC DNA]</scope>
    <source>
        <strain evidence="7 8">COT-280</strain>
    </source>
</reference>
<dbReference type="PANTHER" id="PTHR42978">
    <property type="entry name" value="QUORUM-QUENCHING LACTONASE YTNP-RELATED-RELATED"/>
    <property type="match status" value="1"/>
</dbReference>
<keyword evidence="8" id="KW-1185">Reference proteome</keyword>
<evidence type="ECO:0000259" key="6">
    <source>
        <dbReference type="SMART" id="SM00849"/>
    </source>
</evidence>
<evidence type="ECO:0000256" key="1">
    <source>
        <dbReference type="ARBA" id="ARBA00001947"/>
    </source>
</evidence>
<proteinExistence type="inferred from homology"/>
<keyword evidence="3" id="KW-0479">Metal-binding</keyword>
<protein>
    <submittedName>
        <fullName evidence="7">MBL fold metallo-hydrolase</fullName>
    </submittedName>
</protein>
<dbReference type="Proteomes" id="UP000269923">
    <property type="component" value="Unassembled WGS sequence"/>
</dbReference>
<evidence type="ECO:0000256" key="3">
    <source>
        <dbReference type="ARBA" id="ARBA00022723"/>
    </source>
</evidence>
<organism evidence="7 8">
    <name type="scientific">Conchiformibius steedae</name>
    <dbReference type="NCBI Taxonomy" id="153493"/>
    <lineage>
        <taxon>Bacteria</taxon>
        <taxon>Pseudomonadati</taxon>
        <taxon>Pseudomonadota</taxon>
        <taxon>Betaproteobacteria</taxon>
        <taxon>Neisseriales</taxon>
        <taxon>Neisseriaceae</taxon>
        <taxon>Conchiformibius</taxon>
    </lineage>
</organism>
<dbReference type="RefSeq" id="WP_124795113.1">
    <property type="nucleotide sequence ID" value="NZ_RQYC01000009.1"/>
</dbReference>
<dbReference type="Pfam" id="PF00753">
    <property type="entry name" value="Lactamase_B"/>
    <property type="match status" value="1"/>
</dbReference>
<dbReference type="SMART" id="SM00849">
    <property type="entry name" value="Lactamase_B"/>
    <property type="match status" value="1"/>
</dbReference>
<dbReference type="AlphaFoldDB" id="A0A3P2A3R5"/>
<dbReference type="GO" id="GO:0046872">
    <property type="term" value="F:metal ion binding"/>
    <property type="evidence" value="ECO:0007669"/>
    <property type="project" value="UniProtKB-KW"/>
</dbReference>
<evidence type="ECO:0000256" key="2">
    <source>
        <dbReference type="ARBA" id="ARBA00007749"/>
    </source>
</evidence>
<dbReference type="InterPro" id="IPR001279">
    <property type="entry name" value="Metallo-B-lactamas"/>
</dbReference>
<name>A0A3P2A3R5_9NEIS</name>
<dbReference type="Gene3D" id="3.60.15.10">
    <property type="entry name" value="Ribonuclease Z/Hydroxyacylglutathione hydrolase-like"/>
    <property type="match status" value="1"/>
</dbReference>
<dbReference type="CDD" id="cd07730">
    <property type="entry name" value="metallo-hydrolase-like_MBL-fold"/>
    <property type="match status" value="1"/>
</dbReference>
<comment type="caution">
    <text evidence="7">The sequence shown here is derived from an EMBL/GenBank/DDBJ whole genome shotgun (WGS) entry which is preliminary data.</text>
</comment>